<dbReference type="InterPro" id="IPR036259">
    <property type="entry name" value="MFS_trans_sf"/>
</dbReference>
<dbReference type="PANTHER" id="PTHR23506">
    <property type="entry name" value="GH10249P"/>
    <property type="match status" value="1"/>
</dbReference>
<feature type="transmembrane region" description="Helical" evidence="6">
    <location>
        <begin position="68"/>
        <end position="87"/>
    </location>
</feature>
<dbReference type="Gene3D" id="1.20.1720.10">
    <property type="entry name" value="Multidrug resistance protein D"/>
    <property type="match status" value="1"/>
</dbReference>
<dbReference type="Gene3D" id="1.20.1250.20">
    <property type="entry name" value="MFS general substrate transporter like domains"/>
    <property type="match status" value="1"/>
</dbReference>
<reference evidence="7 8" key="1">
    <citation type="submission" date="2014-06" db="EMBL/GenBank/DDBJ databases">
        <authorList>
            <person name="Swart Estienne"/>
        </authorList>
    </citation>
    <scope>NUCLEOTIDE SEQUENCE [LARGE SCALE GENOMIC DNA]</scope>
    <source>
        <strain evidence="7 8">130c</strain>
    </source>
</reference>
<evidence type="ECO:0000256" key="4">
    <source>
        <dbReference type="ARBA" id="ARBA00022989"/>
    </source>
</evidence>
<feature type="transmembrane region" description="Helical" evidence="6">
    <location>
        <begin position="148"/>
        <end position="168"/>
    </location>
</feature>
<evidence type="ECO:0000256" key="1">
    <source>
        <dbReference type="ARBA" id="ARBA00004141"/>
    </source>
</evidence>
<dbReference type="SUPFAM" id="SSF103473">
    <property type="entry name" value="MFS general substrate transporter"/>
    <property type="match status" value="1"/>
</dbReference>
<keyword evidence="5 6" id="KW-0472">Membrane</keyword>
<protein>
    <submittedName>
        <fullName evidence="7">Permeases of the major facilitator superfamily</fullName>
    </submittedName>
</protein>
<comment type="subcellular location">
    <subcellularLocation>
        <location evidence="1">Membrane</location>
        <topology evidence="1">Multi-pass membrane protein</topology>
    </subcellularLocation>
</comment>
<keyword evidence="4 6" id="KW-1133">Transmembrane helix</keyword>
<keyword evidence="2" id="KW-0813">Transport</keyword>
<dbReference type="InParanoid" id="A0A078B1L9"/>
<evidence type="ECO:0000256" key="2">
    <source>
        <dbReference type="ARBA" id="ARBA00022448"/>
    </source>
</evidence>
<dbReference type="GO" id="GO:0016020">
    <property type="term" value="C:membrane"/>
    <property type="evidence" value="ECO:0007669"/>
    <property type="project" value="UniProtKB-SubCell"/>
</dbReference>
<dbReference type="InterPro" id="IPR050930">
    <property type="entry name" value="MFS_Vesicular_Transporter"/>
</dbReference>
<keyword evidence="3 6" id="KW-0812">Transmembrane</keyword>
<dbReference type="Proteomes" id="UP000039865">
    <property type="component" value="Unassembled WGS sequence"/>
</dbReference>
<feature type="transmembrane region" description="Helical" evidence="6">
    <location>
        <begin position="332"/>
        <end position="350"/>
    </location>
</feature>
<evidence type="ECO:0000256" key="3">
    <source>
        <dbReference type="ARBA" id="ARBA00022692"/>
    </source>
</evidence>
<feature type="transmembrane region" description="Helical" evidence="6">
    <location>
        <begin position="117"/>
        <end position="136"/>
    </location>
</feature>
<evidence type="ECO:0000313" key="8">
    <source>
        <dbReference type="Proteomes" id="UP000039865"/>
    </source>
</evidence>
<dbReference type="OrthoDB" id="446368at2759"/>
<feature type="transmembrane region" description="Helical" evidence="6">
    <location>
        <begin position="35"/>
        <end position="56"/>
    </location>
</feature>
<keyword evidence="8" id="KW-1185">Reference proteome</keyword>
<dbReference type="EMBL" id="CCKQ01015355">
    <property type="protein sequence ID" value="CDW87173.1"/>
    <property type="molecule type" value="Genomic_DNA"/>
</dbReference>
<proteinExistence type="predicted"/>
<dbReference type="AlphaFoldDB" id="A0A078B1L9"/>
<name>A0A078B1L9_STYLE</name>
<dbReference type="PANTHER" id="PTHR23506:SF23">
    <property type="entry name" value="GH10249P"/>
    <property type="match status" value="1"/>
</dbReference>
<evidence type="ECO:0000256" key="6">
    <source>
        <dbReference type="SAM" id="Phobius"/>
    </source>
</evidence>
<dbReference type="Pfam" id="PF07690">
    <property type="entry name" value="MFS_1"/>
    <property type="match status" value="1"/>
</dbReference>
<dbReference type="InterPro" id="IPR011701">
    <property type="entry name" value="MFS"/>
</dbReference>
<evidence type="ECO:0000313" key="7">
    <source>
        <dbReference type="EMBL" id="CDW87173.1"/>
    </source>
</evidence>
<sequence length="412" mass="46803">MQRKEIPHPYQNKIMFGSTIRSEEKDKNERKNNTFFILMLVIGIPQTLFMNLTSFLPQYRTENHQTIHDGLIGIILSHMFFWISIVFRTLQGAGDSIIFTTGSAIICLEFRDEREKYMGYVQTSIGVGIMSGPVIGQLIFNEVGFQMTFMYFAFMMLIPLILASQLSIPSQYQKNSLNIQGLDSDNFQEIQMNIVEGFNYDFNNIGKTATLNSSNSFHKMFFSNPRIIIAAISKMMCQILVYFPDSCLADHFIKDLNVDSRTVGAACAPVIITFIPEIIDQIHQKQEIQEGEELSDFASSVNSITFGLSAVFAPILGGYLYEYTGFSSTCDILAAVSLFYACAYFILRILPEISKNPSHQKTLTTKLMIEEKKLNQKKLSEITTYDQNECQININIEMTIKSEGNTHSERSE</sequence>
<organism evidence="7 8">
    <name type="scientific">Stylonychia lemnae</name>
    <name type="common">Ciliate</name>
    <dbReference type="NCBI Taxonomy" id="5949"/>
    <lineage>
        <taxon>Eukaryota</taxon>
        <taxon>Sar</taxon>
        <taxon>Alveolata</taxon>
        <taxon>Ciliophora</taxon>
        <taxon>Intramacronucleata</taxon>
        <taxon>Spirotrichea</taxon>
        <taxon>Stichotrichia</taxon>
        <taxon>Sporadotrichida</taxon>
        <taxon>Oxytrichidae</taxon>
        <taxon>Stylonychinae</taxon>
        <taxon>Stylonychia</taxon>
    </lineage>
</organism>
<feature type="transmembrane region" description="Helical" evidence="6">
    <location>
        <begin position="300"/>
        <end position="320"/>
    </location>
</feature>
<evidence type="ECO:0000256" key="5">
    <source>
        <dbReference type="ARBA" id="ARBA00023136"/>
    </source>
</evidence>
<dbReference type="GO" id="GO:0022857">
    <property type="term" value="F:transmembrane transporter activity"/>
    <property type="evidence" value="ECO:0007669"/>
    <property type="project" value="InterPro"/>
</dbReference>
<accession>A0A078B1L9</accession>
<gene>
    <name evidence="7" type="primary">Contig1416.g1552</name>
    <name evidence="7" type="ORF">STYLEM_16276</name>
</gene>